<evidence type="ECO:0000256" key="3">
    <source>
        <dbReference type="ARBA" id="ARBA00022737"/>
    </source>
</evidence>
<dbReference type="Proteomes" id="UP001268864">
    <property type="component" value="Unassembled WGS sequence"/>
</dbReference>
<dbReference type="EC" id="1.1.5.3" evidence="8"/>
<dbReference type="Pfam" id="PF02754">
    <property type="entry name" value="CCG"/>
    <property type="match status" value="2"/>
</dbReference>
<dbReference type="RefSeq" id="WP_310901995.1">
    <property type="nucleotide sequence ID" value="NZ_JAMQOS010000007.1"/>
</dbReference>
<dbReference type="InterPro" id="IPR004017">
    <property type="entry name" value="Cys_rich_dom"/>
</dbReference>
<name>A0ABU2FU28_9EURY</name>
<dbReference type="Gene3D" id="1.10.1060.10">
    <property type="entry name" value="Alpha-helical ferredoxin"/>
    <property type="match status" value="1"/>
</dbReference>
<keyword evidence="9" id="KW-1185">Reference proteome</keyword>
<gene>
    <name evidence="8" type="ORF">NDI86_19355</name>
</gene>
<keyword evidence="8" id="KW-0560">Oxidoreductase</keyword>
<feature type="domain" description="4Fe-4S ferredoxin-type" evidence="7">
    <location>
        <begin position="79"/>
        <end position="112"/>
    </location>
</feature>
<feature type="region of interest" description="Disordered" evidence="6">
    <location>
        <begin position="1"/>
        <end position="30"/>
    </location>
</feature>
<dbReference type="PANTHER" id="PTHR32479:SF19">
    <property type="entry name" value="ANAEROBIC GLYCEROL-3-PHOSPHATE DEHYDROGENASE SUBUNIT C"/>
    <property type="match status" value="1"/>
</dbReference>
<evidence type="ECO:0000313" key="8">
    <source>
        <dbReference type="EMBL" id="MDS0284253.1"/>
    </source>
</evidence>
<dbReference type="Pfam" id="PF13183">
    <property type="entry name" value="Fer4_8"/>
    <property type="match status" value="1"/>
</dbReference>
<comment type="caution">
    <text evidence="8">The sequence shown here is derived from an EMBL/GenBank/DDBJ whole genome shotgun (WGS) entry which is preliminary data.</text>
</comment>
<sequence>MSDAQSPTDFDPVEPNTGEDFEPVDVFPDSNDFDLRPGADSCFKCSVCDTNCPVAEVDDSFPGPKFQGPEQWRLKQTDDDYEIDDSVMSCSNCMRCDNACPSGVPLSQMHNTARGEYVENQMSKTDVEYWRNRILSNYRLSASIASKVPRLASWGMNFGPARWLMEKTLGVTKEREFPDFAPQTFREWWAERGGADASRRNAQQRREELGLDRDADKKVAYFHGCYSNYNTVDVAKAMVRVYEHYGYEVVAPEQKCSGTPMFANGMLKDARRHAEVNVSSMSDLVDQGYDAIASCTSCSMALRQEYPELFDIDGIEKVSSNTFEAVEYLRIHEDVKEDVKEANVSGELAEEFAYHAPCHARNQGLERQSVELFRDLDGAGIEDVGESCSGISGTYGWKEEKYEKSMDIGEEMFEHMDHAEGEVGMTECPTCAMQMEHGTGYEIRHPLELLEAAIVN</sequence>
<dbReference type="PANTHER" id="PTHR32479">
    <property type="entry name" value="GLYCOLATE OXIDASE IRON-SULFUR SUBUNIT"/>
    <property type="match status" value="1"/>
</dbReference>
<dbReference type="NCBIfam" id="TIGR03379">
    <property type="entry name" value="glycerol3P_GlpC"/>
    <property type="match status" value="1"/>
</dbReference>
<dbReference type="InterPro" id="IPR017753">
    <property type="entry name" value="G3P_DH_GlpC_su"/>
</dbReference>
<dbReference type="GO" id="GO:0004368">
    <property type="term" value="F:glycerol-3-phosphate dehydrogenase (quinone) activity"/>
    <property type="evidence" value="ECO:0007669"/>
    <property type="project" value="UniProtKB-EC"/>
</dbReference>
<dbReference type="PROSITE" id="PS00198">
    <property type="entry name" value="4FE4S_FER_1"/>
    <property type="match status" value="1"/>
</dbReference>
<evidence type="ECO:0000313" key="9">
    <source>
        <dbReference type="Proteomes" id="UP001268864"/>
    </source>
</evidence>
<keyword evidence="5" id="KW-0411">Iron-sulfur</keyword>
<keyword evidence="2" id="KW-0479">Metal-binding</keyword>
<proteinExistence type="predicted"/>
<dbReference type="NCBIfam" id="NF008369">
    <property type="entry name" value="PRK11168.1"/>
    <property type="match status" value="1"/>
</dbReference>
<evidence type="ECO:0000256" key="5">
    <source>
        <dbReference type="ARBA" id="ARBA00023014"/>
    </source>
</evidence>
<evidence type="ECO:0000256" key="4">
    <source>
        <dbReference type="ARBA" id="ARBA00023004"/>
    </source>
</evidence>
<reference evidence="8 9" key="1">
    <citation type="submission" date="2022-06" db="EMBL/GenBank/DDBJ databases">
        <title>Halomicroarcula sp. a new haloarchaeum isolate from saline soil.</title>
        <authorList>
            <person name="Strakova D."/>
            <person name="Galisteo C."/>
            <person name="Sanchez-Porro C."/>
            <person name="Ventosa A."/>
        </authorList>
    </citation>
    <scope>NUCLEOTIDE SEQUENCE [LARGE SCALE GENOMIC DNA]</scope>
    <source>
        <strain evidence="8 9">S3CR25-11</strain>
    </source>
</reference>
<organism evidence="8 9">
    <name type="scientific">Haloarcula onubensis</name>
    <dbReference type="NCBI Taxonomy" id="2950539"/>
    <lineage>
        <taxon>Archaea</taxon>
        <taxon>Methanobacteriati</taxon>
        <taxon>Methanobacteriota</taxon>
        <taxon>Stenosarchaea group</taxon>
        <taxon>Halobacteria</taxon>
        <taxon>Halobacteriales</taxon>
        <taxon>Haloarculaceae</taxon>
        <taxon>Haloarcula</taxon>
    </lineage>
</organism>
<keyword evidence="3" id="KW-0677">Repeat</keyword>
<evidence type="ECO:0000259" key="7">
    <source>
        <dbReference type="PROSITE" id="PS51379"/>
    </source>
</evidence>
<evidence type="ECO:0000256" key="1">
    <source>
        <dbReference type="ARBA" id="ARBA00022485"/>
    </source>
</evidence>
<dbReference type="SUPFAM" id="SSF46548">
    <property type="entry name" value="alpha-helical ferredoxin"/>
    <property type="match status" value="1"/>
</dbReference>
<keyword evidence="4" id="KW-0408">Iron</keyword>
<evidence type="ECO:0000256" key="2">
    <source>
        <dbReference type="ARBA" id="ARBA00022723"/>
    </source>
</evidence>
<protein>
    <submittedName>
        <fullName evidence="8">Anaerobic glycerol-3-phosphate dehydrogenase subunit C</fullName>
        <ecNumber evidence="8">1.1.5.3</ecNumber>
    </submittedName>
</protein>
<dbReference type="InterPro" id="IPR017896">
    <property type="entry name" value="4Fe4S_Fe-S-bd"/>
</dbReference>
<dbReference type="InterPro" id="IPR017900">
    <property type="entry name" value="4Fe4S_Fe_S_CS"/>
</dbReference>
<keyword evidence="1" id="KW-0004">4Fe-4S</keyword>
<evidence type="ECO:0000256" key="6">
    <source>
        <dbReference type="SAM" id="MobiDB-lite"/>
    </source>
</evidence>
<dbReference type="PROSITE" id="PS51379">
    <property type="entry name" value="4FE4S_FER_2"/>
    <property type="match status" value="1"/>
</dbReference>
<accession>A0ABU2FU28</accession>
<dbReference type="InterPro" id="IPR009051">
    <property type="entry name" value="Helical_ferredxn"/>
</dbReference>
<dbReference type="EMBL" id="JAMQOS010000007">
    <property type="protein sequence ID" value="MDS0284253.1"/>
    <property type="molecule type" value="Genomic_DNA"/>
</dbReference>